<dbReference type="InterPro" id="IPR045459">
    <property type="entry name" value="DUF5908"/>
</dbReference>
<evidence type="ECO:0000313" key="1">
    <source>
        <dbReference type="EMBL" id="MBD2700753.1"/>
    </source>
</evidence>
<accession>A0A927AQL0</accession>
<comment type="caution">
    <text evidence="1">The sequence shown here is derived from an EMBL/GenBank/DDBJ whole genome shotgun (WGS) entry which is preliminary data.</text>
</comment>
<reference evidence="1" key="1">
    <citation type="submission" date="2020-09" db="EMBL/GenBank/DDBJ databases">
        <authorList>
            <person name="Kim M.K."/>
        </authorList>
    </citation>
    <scope>NUCLEOTIDE SEQUENCE</scope>
    <source>
        <strain evidence="1">BT702</strain>
    </source>
</reference>
<dbReference type="Proteomes" id="UP000598820">
    <property type="component" value="Unassembled WGS sequence"/>
</dbReference>
<proteinExistence type="predicted"/>
<name>A0A927AQL0_9BACT</name>
<keyword evidence="2" id="KW-1185">Reference proteome</keyword>
<organism evidence="1 2">
    <name type="scientific">Spirosoma profusum</name>
    <dbReference type="NCBI Taxonomy" id="2771354"/>
    <lineage>
        <taxon>Bacteria</taxon>
        <taxon>Pseudomonadati</taxon>
        <taxon>Bacteroidota</taxon>
        <taxon>Cytophagia</taxon>
        <taxon>Cytophagales</taxon>
        <taxon>Cytophagaceae</taxon>
        <taxon>Spirosoma</taxon>
    </lineage>
</organism>
<sequence length="58" mass="6415">MPIEIRELIIRARVEEIGAANPAQNGGRNSQNTMAEREAIVAACVEQVLKILADKQER</sequence>
<dbReference type="EMBL" id="JACWZY010000005">
    <property type="protein sequence ID" value="MBD2700753.1"/>
    <property type="molecule type" value="Genomic_DNA"/>
</dbReference>
<protein>
    <submittedName>
        <fullName evidence="1">Uncharacterized protein</fullName>
    </submittedName>
</protein>
<evidence type="ECO:0000313" key="2">
    <source>
        <dbReference type="Proteomes" id="UP000598820"/>
    </source>
</evidence>
<dbReference type="AlphaFoldDB" id="A0A927AQL0"/>
<dbReference type="Pfam" id="PF19265">
    <property type="entry name" value="DUF5908"/>
    <property type="match status" value="1"/>
</dbReference>
<dbReference type="RefSeq" id="WP_190886606.1">
    <property type="nucleotide sequence ID" value="NZ_JACWZY010000005.1"/>
</dbReference>
<gene>
    <name evidence="1" type="ORF">IC229_08900</name>
</gene>